<organism evidence="3 4">
    <name type="scientific">Carpediemonas membranifera</name>
    <dbReference type="NCBI Taxonomy" id="201153"/>
    <lineage>
        <taxon>Eukaryota</taxon>
        <taxon>Metamonada</taxon>
        <taxon>Carpediemonas-like organisms</taxon>
        <taxon>Carpediemonas</taxon>
    </lineage>
</organism>
<evidence type="ECO:0000256" key="2">
    <source>
        <dbReference type="SAM" id="MobiDB-lite"/>
    </source>
</evidence>
<protein>
    <submittedName>
        <fullName evidence="3">Chromosome partition protein Smc</fullName>
    </submittedName>
</protein>
<evidence type="ECO:0000313" key="3">
    <source>
        <dbReference type="EMBL" id="KAG9393845.1"/>
    </source>
</evidence>
<proteinExistence type="predicted"/>
<feature type="region of interest" description="Disordered" evidence="2">
    <location>
        <begin position="171"/>
        <end position="190"/>
    </location>
</feature>
<feature type="compositionally biased region" description="Low complexity" evidence="2">
    <location>
        <begin position="14"/>
        <end position="25"/>
    </location>
</feature>
<comment type="caution">
    <text evidence="3">The sequence shown here is derived from an EMBL/GenBank/DDBJ whole genome shotgun (WGS) entry which is preliminary data.</text>
</comment>
<keyword evidence="1" id="KW-0175">Coiled coil</keyword>
<gene>
    <name evidence="3" type="ORF">J8273_4708</name>
</gene>
<feature type="region of interest" description="Disordered" evidence="2">
    <location>
        <begin position="1"/>
        <end position="28"/>
    </location>
</feature>
<evidence type="ECO:0000256" key="1">
    <source>
        <dbReference type="SAM" id="Coils"/>
    </source>
</evidence>
<dbReference type="AlphaFoldDB" id="A0A8J6AVX8"/>
<reference evidence="3" key="1">
    <citation type="submission" date="2021-05" db="EMBL/GenBank/DDBJ databases">
        <title>A free-living protist that lacks canonical eukaryotic 1 DNA replication and segregation systems.</title>
        <authorList>
            <person name="Salas-Leiva D.E."/>
            <person name="Tromer E.C."/>
            <person name="Curtis B.A."/>
            <person name="Jerlstrom-Hultqvist J."/>
            <person name="Kolisko M."/>
            <person name="Yi Z."/>
            <person name="Salas-Leiva J.S."/>
            <person name="Gallot-Lavallee L."/>
            <person name="Kops G.J.P.L."/>
            <person name="Archibald J.M."/>
            <person name="Simpson A.G.B."/>
            <person name="Roger A.J."/>
        </authorList>
    </citation>
    <scope>NUCLEOTIDE SEQUENCE</scope>
    <source>
        <strain evidence="3">BICM</strain>
    </source>
</reference>
<dbReference type="Proteomes" id="UP000717585">
    <property type="component" value="Unassembled WGS sequence"/>
</dbReference>
<evidence type="ECO:0000313" key="4">
    <source>
        <dbReference type="Proteomes" id="UP000717585"/>
    </source>
</evidence>
<keyword evidence="4" id="KW-1185">Reference proteome</keyword>
<sequence length="190" mass="21089">MMRRASTPSRRAPTSLATKKATSTTRVRRLQDQVRELRHEVQETSDEAVALSSTNEKNIQSLNEQLRVLRHGFQTLSEVINDEILTLKDSLKRQGQQIMAKIDRDNAMHDEQMRDLERKVASLQRELVSQNQATVEKFDHVSRAIAITANAGLSKAADGSMYGMYGASRAGEHGEGAPSGFQAPLPFGNV</sequence>
<accession>A0A8J6AVX8</accession>
<dbReference type="EMBL" id="JAHDYR010000020">
    <property type="protein sequence ID" value="KAG9393845.1"/>
    <property type="molecule type" value="Genomic_DNA"/>
</dbReference>
<feature type="coiled-coil region" evidence="1">
    <location>
        <begin position="99"/>
        <end position="133"/>
    </location>
</feature>
<name>A0A8J6AVX8_9EUKA</name>